<evidence type="ECO:0000256" key="12">
    <source>
        <dbReference type="SAM" id="SignalP"/>
    </source>
</evidence>
<feature type="domain" description="Disease resistance R13L4/SHOC-2-like LRR" evidence="14">
    <location>
        <begin position="101"/>
        <end position="288"/>
    </location>
</feature>
<evidence type="ECO:0000256" key="9">
    <source>
        <dbReference type="ARBA" id="ARBA00023136"/>
    </source>
</evidence>
<dbReference type="PANTHER" id="PTHR48063">
    <property type="entry name" value="LRR RECEPTOR-LIKE KINASE"/>
    <property type="match status" value="1"/>
</dbReference>
<keyword evidence="16" id="KW-1185">Reference proteome</keyword>
<dbReference type="FunFam" id="3.80.10.10:FF:000095">
    <property type="entry name" value="LRR receptor-like serine/threonine-protein kinase GSO1"/>
    <property type="match status" value="1"/>
</dbReference>
<evidence type="ECO:0000256" key="3">
    <source>
        <dbReference type="ARBA" id="ARBA00022475"/>
    </source>
</evidence>
<dbReference type="InterPro" id="IPR032675">
    <property type="entry name" value="LRR_dom_sf"/>
</dbReference>
<feature type="domain" description="Leucine-rich repeat-containing N-terminal plant-type" evidence="13">
    <location>
        <begin position="36"/>
        <end position="75"/>
    </location>
</feature>
<keyword evidence="10" id="KW-0325">Glycoprotein</keyword>
<evidence type="ECO:0000256" key="11">
    <source>
        <dbReference type="SAM" id="Phobius"/>
    </source>
</evidence>
<evidence type="ECO:0000259" key="14">
    <source>
        <dbReference type="Pfam" id="PF23598"/>
    </source>
</evidence>
<evidence type="ECO:0000256" key="4">
    <source>
        <dbReference type="ARBA" id="ARBA00022614"/>
    </source>
</evidence>
<dbReference type="FunFam" id="3.80.10.10:FF:000627">
    <property type="entry name" value="Probable leucine-rich repeat receptor-like protein kinase At2g33170"/>
    <property type="match status" value="1"/>
</dbReference>
<dbReference type="FunFam" id="3.80.10.10:FF:000383">
    <property type="entry name" value="Leucine-rich repeat receptor protein kinase EMS1"/>
    <property type="match status" value="1"/>
</dbReference>
<dbReference type="Pfam" id="PF12799">
    <property type="entry name" value="LRR_4"/>
    <property type="match status" value="1"/>
</dbReference>
<feature type="transmembrane region" description="Helical" evidence="11">
    <location>
        <begin position="861"/>
        <end position="886"/>
    </location>
</feature>
<evidence type="ECO:0000256" key="8">
    <source>
        <dbReference type="ARBA" id="ARBA00022989"/>
    </source>
</evidence>
<dbReference type="Pfam" id="PF08263">
    <property type="entry name" value="LRRNT_2"/>
    <property type="match status" value="1"/>
</dbReference>
<keyword evidence="8 11" id="KW-1133">Transmembrane helix</keyword>
<comment type="similarity">
    <text evidence="2">Belongs to the RLP family.</text>
</comment>
<dbReference type="GO" id="GO:0005886">
    <property type="term" value="C:plasma membrane"/>
    <property type="evidence" value="ECO:0007669"/>
    <property type="project" value="UniProtKB-SubCell"/>
</dbReference>
<dbReference type="GO" id="GO:0051707">
    <property type="term" value="P:response to other organism"/>
    <property type="evidence" value="ECO:0007669"/>
    <property type="project" value="UniProtKB-ARBA"/>
</dbReference>
<dbReference type="SMART" id="SM00369">
    <property type="entry name" value="LRR_TYP"/>
    <property type="match status" value="10"/>
</dbReference>
<dbReference type="PROSITE" id="PS51450">
    <property type="entry name" value="LRR"/>
    <property type="match status" value="2"/>
</dbReference>
<accession>A0AA36EBL3</accession>
<dbReference type="InterPro" id="IPR013210">
    <property type="entry name" value="LRR_N_plant-typ"/>
</dbReference>
<feature type="chain" id="PRO_5041300053" description="Leucine-rich repeat-containing N-terminal plant-type domain-containing protein" evidence="12">
    <location>
        <begin position="22"/>
        <end position="922"/>
    </location>
</feature>
<evidence type="ECO:0000313" key="16">
    <source>
        <dbReference type="Proteomes" id="UP001177003"/>
    </source>
</evidence>
<dbReference type="InterPro" id="IPR055414">
    <property type="entry name" value="LRR_R13L4/SHOC2-like"/>
</dbReference>
<dbReference type="Pfam" id="PF00560">
    <property type="entry name" value="LRR_1"/>
    <property type="match status" value="9"/>
</dbReference>
<dbReference type="InterPro" id="IPR001611">
    <property type="entry name" value="Leu-rich_rpt"/>
</dbReference>
<keyword evidence="3" id="KW-1003">Cell membrane</keyword>
<evidence type="ECO:0000313" key="15">
    <source>
        <dbReference type="EMBL" id="CAI9290008.1"/>
    </source>
</evidence>
<dbReference type="SUPFAM" id="SSF52058">
    <property type="entry name" value="L domain-like"/>
    <property type="match status" value="3"/>
</dbReference>
<proteinExistence type="inferred from homology"/>
<evidence type="ECO:0008006" key="17">
    <source>
        <dbReference type="Google" id="ProtNLM"/>
    </source>
</evidence>
<dbReference type="FunFam" id="3.80.10.10:FF:000111">
    <property type="entry name" value="LRR receptor-like serine/threonine-protein kinase ERECTA"/>
    <property type="match status" value="1"/>
</dbReference>
<organism evidence="15 16">
    <name type="scientific">Lactuca saligna</name>
    <name type="common">Willowleaf lettuce</name>
    <dbReference type="NCBI Taxonomy" id="75948"/>
    <lineage>
        <taxon>Eukaryota</taxon>
        <taxon>Viridiplantae</taxon>
        <taxon>Streptophyta</taxon>
        <taxon>Embryophyta</taxon>
        <taxon>Tracheophyta</taxon>
        <taxon>Spermatophyta</taxon>
        <taxon>Magnoliopsida</taxon>
        <taxon>eudicotyledons</taxon>
        <taxon>Gunneridae</taxon>
        <taxon>Pentapetalae</taxon>
        <taxon>asterids</taxon>
        <taxon>campanulids</taxon>
        <taxon>Asterales</taxon>
        <taxon>Asteraceae</taxon>
        <taxon>Cichorioideae</taxon>
        <taxon>Cichorieae</taxon>
        <taxon>Lactucinae</taxon>
        <taxon>Lactuca</taxon>
    </lineage>
</organism>
<keyword evidence="5 11" id="KW-0812">Transmembrane</keyword>
<name>A0AA36EBL3_LACSI</name>
<dbReference type="Gene3D" id="3.80.10.10">
    <property type="entry name" value="Ribonuclease Inhibitor"/>
    <property type="match status" value="3"/>
</dbReference>
<feature type="signal peptide" evidence="12">
    <location>
        <begin position="1"/>
        <end position="21"/>
    </location>
</feature>
<keyword evidence="9 11" id="KW-0472">Membrane</keyword>
<dbReference type="InterPro" id="IPR003591">
    <property type="entry name" value="Leu-rich_rpt_typical-subtyp"/>
</dbReference>
<evidence type="ECO:0000256" key="10">
    <source>
        <dbReference type="ARBA" id="ARBA00023180"/>
    </source>
</evidence>
<dbReference type="InterPro" id="IPR046956">
    <property type="entry name" value="RLP23-like"/>
</dbReference>
<reference evidence="15" key="1">
    <citation type="submission" date="2023-04" db="EMBL/GenBank/DDBJ databases">
        <authorList>
            <person name="Vijverberg K."/>
            <person name="Xiong W."/>
            <person name="Schranz E."/>
        </authorList>
    </citation>
    <scope>NUCLEOTIDE SEQUENCE</scope>
</reference>
<evidence type="ECO:0000256" key="5">
    <source>
        <dbReference type="ARBA" id="ARBA00022692"/>
    </source>
</evidence>
<evidence type="ECO:0000259" key="13">
    <source>
        <dbReference type="Pfam" id="PF08263"/>
    </source>
</evidence>
<dbReference type="Pfam" id="PF23598">
    <property type="entry name" value="LRR_14"/>
    <property type="match status" value="1"/>
</dbReference>
<dbReference type="AlphaFoldDB" id="A0AA36EBL3"/>
<dbReference type="Proteomes" id="UP001177003">
    <property type="component" value="Chromosome 6"/>
</dbReference>
<evidence type="ECO:0000256" key="1">
    <source>
        <dbReference type="ARBA" id="ARBA00004251"/>
    </source>
</evidence>
<dbReference type="PANTHER" id="PTHR48063:SF103">
    <property type="entry name" value="LEUCINE-RICH RECEPTOR-LIKE KINASE FAMILY PROTEIN"/>
    <property type="match status" value="1"/>
</dbReference>
<dbReference type="GO" id="GO:0006952">
    <property type="term" value="P:defense response"/>
    <property type="evidence" value="ECO:0007669"/>
    <property type="project" value="UniProtKB-ARBA"/>
</dbReference>
<comment type="subcellular location">
    <subcellularLocation>
        <location evidence="1">Cell membrane</location>
        <topology evidence="1">Single-pass type I membrane protein</topology>
    </subcellularLocation>
</comment>
<keyword evidence="7" id="KW-0677">Repeat</keyword>
<gene>
    <name evidence="15" type="ORF">LSALG_LOCUS29220</name>
</gene>
<keyword evidence="4" id="KW-0433">Leucine-rich repeat</keyword>
<dbReference type="PRINTS" id="PR00019">
    <property type="entry name" value="LEURICHRPT"/>
</dbReference>
<sequence>MNPCVFIIFSLLLLLLVNATASQLEGDDRNMKKCLDNERDALLLFKAPLHDPSDTLSTWRSDQHDCCKWSGVECNNQTGHVTKLELNNFFSQGGLGGEISHSLLNLTYLNHLDLSDNSFHGTIPTFIGSLTRLRYLSLSYNSFHGAIPRSIGYLTQLRHLSFSSNSLYGTIPSQFGNLTNLQDLYLDSVGSCRVENMEWLSHLSHLEDLRMDGISLANANNWVGVISSLPKLLSLSLDGCELSQVMYPYSSFHNSSSSIQYLFLTNNNLNSSMYRWLLPLTSNKLNSLLLSGNMLDGIPKYLGNLCSLERLYIVNNSAVVKFPDFLNNLSGCTSLTLQMLITRGSQFTGSLSDEIQKFASLESLYLSDNQLNGSISEKLWELPRLQILDLSSNNLTVPSTYHLSSLSYVKVIGLMSCKIGPHFPKWIHTLKNLTSLDLSNTAISDTTPLEFWATWPSQLEYLNLSSNNISGKVPDLLSNFANLSVIDLSSNNFHGPIPNIASTLASLDLSRNRFSGGISFICQIVGGFLSLLDLSHNSLTGQLPDCLWHFKQLKIVNLGHNNLFGRLPPSVEYLINLKVLHLYKNELSGELPLSLKNCTSLNSLNLGANKFSGNVPVWIGEKLTGLYVLILRSNNFIGTIPSKLCQLAYLQILDLSMNNLYGTIPSCLSNLTSMVLQGFSQDIKVYRTEGGQTYVWTTYVDNAMIRWQGDEREFFNTLKLVKSIDLSSNNLAGQIPYEITNLHDLISLNLSNNDLFGDIPQKIGEMKNLLTLDLSRNNFSGQIPSSMSQMSLLNYLDMSFNNLTGRIPSSTQLQSFEPSRYDGNVGLCGPPLNKKCPEDEDLKVPPVVGESVGDGEGGDEIWGWFYIGGGTGFATGFWIACGALLVNRRGRHAFFHCYDNFKDRVYVKIVAFISNLQKARQM</sequence>
<protein>
    <recommendedName>
        <fullName evidence="17">Leucine-rich repeat-containing N-terminal plant-type domain-containing protein</fullName>
    </recommendedName>
</protein>
<dbReference type="InterPro" id="IPR025875">
    <property type="entry name" value="Leu-rich_rpt_4"/>
</dbReference>
<dbReference type="EMBL" id="OX465082">
    <property type="protein sequence ID" value="CAI9290008.1"/>
    <property type="molecule type" value="Genomic_DNA"/>
</dbReference>
<evidence type="ECO:0000256" key="6">
    <source>
        <dbReference type="ARBA" id="ARBA00022729"/>
    </source>
</evidence>
<keyword evidence="6 12" id="KW-0732">Signal</keyword>
<evidence type="ECO:0000256" key="7">
    <source>
        <dbReference type="ARBA" id="ARBA00022737"/>
    </source>
</evidence>
<evidence type="ECO:0000256" key="2">
    <source>
        <dbReference type="ARBA" id="ARBA00009592"/>
    </source>
</evidence>